<keyword evidence="3 7" id="KW-0808">Transferase</keyword>
<accession>A0A0F4YT40</accession>
<dbReference type="InterPro" id="IPR002222">
    <property type="entry name" value="Ribosomal_uS19"/>
</dbReference>
<dbReference type="InterPro" id="IPR023575">
    <property type="entry name" value="Ribosomal_uS19_SF"/>
</dbReference>
<dbReference type="PANTHER" id="PTHR12400:SF103">
    <property type="entry name" value="INOSITOL POLYPHOSPHATE MULTIKINASE"/>
    <property type="match status" value="1"/>
</dbReference>
<dbReference type="InterPro" id="IPR020934">
    <property type="entry name" value="Ribosomal_uS19_CS"/>
</dbReference>
<dbReference type="GO" id="GO:0006412">
    <property type="term" value="P:translation"/>
    <property type="evidence" value="ECO:0007669"/>
    <property type="project" value="InterPro"/>
</dbReference>
<dbReference type="Proteomes" id="UP000053958">
    <property type="component" value="Unassembled WGS sequence"/>
</dbReference>
<dbReference type="STRING" id="1408163.A0A0F4YT40"/>
<dbReference type="GO" id="GO:0003735">
    <property type="term" value="F:structural constituent of ribosome"/>
    <property type="evidence" value="ECO:0007669"/>
    <property type="project" value="InterPro"/>
</dbReference>
<dbReference type="EC" id="2.7.-.-" evidence="7"/>
<dbReference type="GO" id="GO:0005737">
    <property type="term" value="C:cytoplasm"/>
    <property type="evidence" value="ECO:0007669"/>
    <property type="project" value="TreeGrafter"/>
</dbReference>
<dbReference type="Gene3D" id="3.30.860.10">
    <property type="entry name" value="30s Ribosomal Protein S19, Chain A"/>
    <property type="match status" value="1"/>
</dbReference>
<evidence type="ECO:0000256" key="6">
    <source>
        <dbReference type="ARBA" id="ARBA00023274"/>
    </source>
</evidence>
<evidence type="ECO:0000256" key="5">
    <source>
        <dbReference type="ARBA" id="ARBA00022980"/>
    </source>
</evidence>
<dbReference type="SUPFAM" id="SSF54570">
    <property type="entry name" value="Ribosomal protein S19"/>
    <property type="match status" value="1"/>
</dbReference>
<dbReference type="GO" id="GO:0003723">
    <property type="term" value="F:RNA binding"/>
    <property type="evidence" value="ECO:0007669"/>
    <property type="project" value="InterPro"/>
</dbReference>
<dbReference type="Pfam" id="PF03770">
    <property type="entry name" value="IPK"/>
    <property type="match status" value="1"/>
</dbReference>
<keyword evidence="4 7" id="KW-0418">Kinase</keyword>
<dbReference type="GO" id="GO:1990904">
    <property type="term" value="C:ribonucleoprotein complex"/>
    <property type="evidence" value="ECO:0007669"/>
    <property type="project" value="UniProtKB-KW"/>
</dbReference>
<name>A0A0F4YT40_RASE3</name>
<dbReference type="PRINTS" id="PR00975">
    <property type="entry name" value="RIBOSOMALS19"/>
</dbReference>
<dbReference type="InterPro" id="IPR005522">
    <property type="entry name" value="IPK"/>
</dbReference>
<keyword evidence="6" id="KW-0687">Ribonucleoprotein</keyword>
<organism evidence="9 10">
    <name type="scientific">Rasamsonia emersonii (strain ATCC 16479 / CBS 393.64 / IMI 116815)</name>
    <dbReference type="NCBI Taxonomy" id="1408163"/>
    <lineage>
        <taxon>Eukaryota</taxon>
        <taxon>Fungi</taxon>
        <taxon>Dikarya</taxon>
        <taxon>Ascomycota</taxon>
        <taxon>Pezizomycotina</taxon>
        <taxon>Eurotiomycetes</taxon>
        <taxon>Eurotiomycetidae</taxon>
        <taxon>Eurotiales</taxon>
        <taxon>Trichocomaceae</taxon>
        <taxon>Rasamsonia</taxon>
    </lineage>
</organism>
<dbReference type="InterPro" id="IPR038286">
    <property type="entry name" value="IPK_sf"/>
</dbReference>
<dbReference type="AlphaFoldDB" id="A0A0F4YT40"/>
<sequence>MPSSSRSDSLKAQNLDNDSFTAFDHAAAGHDGVRCHSSGSFIAKPCTPSEIAFYESARAYHPKFRKFMPTYIGTLKLSSSDQQQPLALAAAEREGALVIPASETSSAADTPTTAEARPQNAVLQQEVPWTPSGGRKLDTGLAIVLENVASGFKRPNVLDVKLGARLWADDAPPAKRTKLDAVSRETTSSTLGFRIAGMKVWVGDKESNDKNNGAECTDPYMTKYEGSEEPKGQVIEKNGYRRYDKWYGRSFTAENVKQGFETFLAGAKAGKVDRSKLIARRLAEELRNVQSVLESEESRMYSSSVLIIYEGDPDALEEALEEEKKRKEMKANASDNESEEGDDEEELFNPPAGMDSFQVVDVKVGDEALAQGNLQQLGIDSQSIQIPEGAELDDEEGSEEEEPSKVHELRLIDFAHASWTPGQGPDENALKGVRSLLKIMEELAGEELFKGRWRPLDSAKQERCHVLTSKHANLRVGSSGEENSNCLYKSGQDSDPTPSLSIVRMFPTRQLLARSVWKGPNIVPLPLPKQMPPPPGTPAIKTQARSATILPNFVGLKFAVHNGKIYQEITITEDMVGHKLGEFVPTRKRFTYKQSKNK</sequence>
<dbReference type="GO" id="GO:0005840">
    <property type="term" value="C:ribosome"/>
    <property type="evidence" value="ECO:0007669"/>
    <property type="project" value="UniProtKB-KW"/>
</dbReference>
<protein>
    <recommendedName>
        <fullName evidence="7">Kinase</fullName>
        <ecNumber evidence="7">2.7.-.-</ecNumber>
    </recommendedName>
</protein>
<comment type="similarity">
    <text evidence="2 7">Belongs to the inositol phosphokinase (IPK) family.</text>
</comment>
<dbReference type="HAMAP" id="MF_00531">
    <property type="entry name" value="Ribosomal_uS19"/>
    <property type="match status" value="1"/>
</dbReference>
<proteinExistence type="inferred from homology"/>
<reference evidence="9 10" key="1">
    <citation type="submission" date="2015-04" db="EMBL/GenBank/DDBJ databases">
        <authorList>
            <person name="Heijne W.H."/>
            <person name="Fedorova N.D."/>
            <person name="Nierman W.C."/>
            <person name="Vollebregt A.W."/>
            <person name="Zhao Z."/>
            <person name="Wu L."/>
            <person name="Kumar M."/>
            <person name="Stam H."/>
            <person name="van den Berg M.A."/>
            <person name="Pel H.J."/>
        </authorList>
    </citation>
    <scope>NUCLEOTIDE SEQUENCE [LARGE SCALE GENOMIC DNA]</scope>
    <source>
        <strain evidence="9 10">CBS 393.64</strain>
    </source>
</reference>
<evidence type="ECO:0000256" key="7">
    <source>
        <dbReference type="RuleBase" id="RU363090"/>
    </source>
</evidence>
<dbReference type="GO" id="GO:0008440">
    <property type="term" value="F:inositol-1,4,5-trisphosphate 3-kinase activity"/>
    <property type="evidence" value="ECO:0007669"/>
    <property type="project" value="TreeGrafter"/>
</dbReference>
<dbReference type="RefSeq" id="XP_013328069.1">
    <property type="nucleotide sequence ID" value="XM_013472615.1"/>
</dbReference>
<evidence type="ECO:0000256" key="3">
    <source>
        <dbReference type="ARBA" id="ARBA00022679"/>
    </source>
</evidence>
<dbReference type="EMBL" id="LASV01000183">
    <property type="protein sequence ID" value="KKA21457.1"/>
    <property type="molecule type" value="Genomic_DNA"/>
</dbReference>
<evidence type="ECO:0000256" key="8">
    <source>
        <dbReference type="SAM" id="MobiDB-lite"/>
    </source>
</evidence>
<feature type="region of interest" description="Disordered" evidence="8">
    <location>
        <begin position="321"/>
        <end position="348"/>
    </location>
</feature>
<keyword evidence="10" id="KW-1185">Reference proteome</keyword>
<evidence type="ECO:0000256" key="2">
    <source>
        <dbReference type="ARBA" id="ARBA00007374"/>
    </source>
</evidence>
<dbReference type="OrthoDB" id="338650at2759"/>
<dbReference type="GO" id="GO:0032958">
    <property type="term" value="P:inositol phosphate biosynthetic process"/>
    <property type="evidence" value="ECO:0007669"/>
    <property type="project" value="InterPro"/>
</dbReference>
<feature type="compositionally biased region" description="Acidic residues" evidence="8">
    <location>
        <begin position="336"/>
        <end position="347"/>
    </location>
</feature>
<gene>
    <name evidence="9" type="ORF">T310_4492</name>
</gene>
<dbReference type="PANTHER" id="PTHR12400">
    <property type="entry name" value="INOSITOL POLYPHOSPHATE KINASE"/>
    <property type="match status" value="1"/>
</dbReference>
<dbReference type="SUPFAM" id="SSF56104">
    <property type="entry name" value="SAICAR synthase-like"/>
    <property type="match status" value="1"/>
</dbReference>
<evidence type="ECO:0000313" key="10">
    <source>
        <dbReference type="Proteomes" id="UP000053958"/>
    </source>
</evidence>
<dbReference type="GeneID" id="25316840"/>
<dbReference type="PROSITE" id="PS00323">
    <property type="entry name" value="RIBOSOMAL_S19"/>
    <property type="match status" value="1"/>
</dbReference>
<dbReference type="Pfam" id="PF00203">
    <property type="entry name" value="Ribosomal_S19"/>
    <property type="match status" value="1"/>
</dbReference>
<evidence type="ECO:0000256" key="1">
    <source>
        <dbReference type="ARBA" id="ARBA00007345"/>
    </source>
</evidence>
<keyword evidence="5" id="KW-0689">Ribosomal protein</keyword>
<dbReference type="GO" id="GO:0005634">
    <property type="term" value="C:nucleus"/>
    <property type="evidence" value="ECO:0007669"/>
    <property type="project" value="TreeGrafter"/>
</dbReference>
<comment type="similarity">
    <text evidence="1">Belongs to the universal ribosomal protein uS19 family.</text>
</comment>
<comment type="caution">
    <text evidence="9">The sequence shown here is derived from an EMBL/GenBank/DDBJ whole genome shotgun (WGS) entry which is preliminary data.</text>
</comment>
<evidence type="ECO:0000256" key="4">
    <source>
        <dbReference type="ARBA" id="ARBA00022777"/>
    </source>
</evidence>
<evidence type="ECO:0000313" key="9">
    <source>
        <dbReference type="EMBL" id="KKA21457.1"/>
    </source>
</evidence>
<dbReference type="GO" id="GO:0000824">
    <property type="term" value="F:inositol-1,4,5,6-tetrakisphosphate 3-kinase activity"/>
    <property type="evidence" value="ECO:0007669"/>
    <property type="project" value="TreeGrafter"/>
</dbReference>
<dbReference type="GO" id="GO:0046854">
    <property type="term" value="P:phosphatidylinositol phosphate biosynthetic process"/>
    <property type="evidence" value="ECO:0007669"/>
    <property type="project" value="TreeGrafter"/>
</dbReference>
<dbReference type="Gene3D" id="3.30.470.160">
    <property type="entry name" value="Inositol polyphosphate kinase"/>
    <property type="match status" value="1"/>
</dbReference>